<evidence type="ECO:0000256" key="5">
    <source>
        <dbReference type="ARBA" id="ARBA00023242"/>
    </source>
</evidence>
<comment type="function">
    <text evidence="6">Component of the Mediator complex, a coactivator involved in the regulated transcription of nearly all RNA polymerase II-dependent genes. Mediator functions as a bridge to convey information from gene-specific regulatory proteins to the basal RNA polymerase II transcription machinery. Mediator is recruited to promoters by direct interactions with regulatory proteins and serves as a scaffold for the assembly of a functional preinitiation complex with RNA polymerase II and the general transcription factors.</text>
</comment>
<name>A0AAX4P0U1_9CHLO</name>
<protein>
    <recommendedName>
        <fullName evidence="6">Mediator of RNA polymerase II transcription subunit 6</fullName>
    </recommendedName>
    <alternativeName>
        <fullName evidence="6">Mediator complex subunit 6</fullName>
    </alternativeName>
</protein>
<dbReference type="GO" id="GO:0006357">
    <property type="term" value="P:regulation of transcription by RNA polymerase II"/>
    <property type="evidence" value="ECO:0007669"/>
    <property type="project" value="InterPro"/>
</dbReference>
<evidence type="ECO:0000256" key="1">
    <source>
        <dbReference type="ARBA" id="ARBA00004123"/>
    </source>
</evidence>
<evidence type="ECO:0000256" key="2">
    <source>
        <dbReference type="ARBA" id="ARBA00007526"/>
    </source>
</evidence>
<dbReference type="Pfam" id="PF04934">
    <property type="entry name" value="Med6"/>
    <property type="match status" value="1"/>
</dbReference>
<dbReference type="GO" id="GO:0016592">
    <property type="term" value="C:mediator complex"/>
    <property type="evidence" value="ECO:0007669"/>
    <property type="project" value="InterPro"/>
</dbReference>
<keyword evidence="4 6" id="KW-0804">Transcription</keyword>
<dbReference type="Proteomes" id="UP001472866">
    <property type="component" value="Chromosome 02"/>
</dbReference>
<evidence type="ECO:0000256" key="6">
    <source>
        <dbReference type="RuleBase" id="RU364143"/>
    </source>
</evidence>
<comment type="subcellular location">
    <subcellularLocation>
        <location evidence="1 6">Nucleus</location>
    </subcellularLocation>
</comment>
<gene>
    <name evidence="6" type="primary">MED6</name>
    <name evidence="8" type="ORF">HKI87_02g13310</name>
</gene>
<dbReference type="InterPro" id="IPR038566">
    <property type="entry name" value="Mediator_Med6_sf"/>
</dbReference>
<keyword evidence="9" id="KW-1185">Reference proteome</keyword>
<organism evidence="8 9">
    <name type="scientific">Chloropicon roscoffensis</name>
    <dbReference type="NCBI Taxonomy" id="1461544"/>
    <lineage>
        <taxon>Eukaryota</taxon>
        <taxon>Viridiplantae</taxon>
        <taxon>Chlorophyta</taxon>
        <taxon>Chloropicophyceae</taxon>
        <taxon>Chloropicales</taxon>
        <taxon>Chloropicaceae</taxon>
        <taxon>Chloropicon</taxon>
    </lineage>
</organism>
<dbReference type="EMBL" id="CP151502">
    <property type="protein sequence ID" value="WZN59804.1"/>
    <property type="molecule type" value="Genomic_DNA"/>
</dbReference>
<evidence type="ECO:0000313" key="8">
    <source>
        <dbReference type="EMBL" id="WZN59804.1"/>
    </source>
</evidence>
<dbReference type="GO" id="GO:0003712">
    <property type="term" value="F:transcription coregulator activity"/>
    <property type="evidence" value="ECO:0007669"/>
    <property type="project" value="InterPro"/>
</dbReference>
<evidence type="ECO:0000256" key="3">
    <source>
        <dbReference type="ARBA" id="ARBA00023015"/>
    </source>
</evidence>
<reference evidence="8 9" key="1">
    <citation type="submission" date="2024-03" db="EMBL/GenBank/DDBJ databases">
        <title>Complete genome sequence of the green alga Chloropicon roscoffensis RCC1871.</title>
        <authorList>
            <person name="Lemieux C."/>
            <person name="Pombert J.-F."/>
            <person name="Otis C."/>
            <person name="Turmel M."/>
        </authorList>
    </citation>
    <scope>NUCLEOTIDE SEQUENCE [LARGE SCALE GENOMIC DNA]</scope>
    <source>
        <strain evidence="8 9">RCC1871</strain>
    </source>
</reference>
<dbReference type="Gene3D" id="3.10.450.580">
    <property type="entry name" value="Mediator complex, subunit Med6"/>
    <property type="match status" value="2"/>
</dbReference>
<dbReference type="InterPro" id="IPR007018">
    <property type="entry name" value="Mediator_Med6"/>
</dbReference>
<evidence type="ECO:0000256" key="4">
    <source>
        <dbReference type="ARBA" id="ARBA00023163"/>
    </source>
</evidence>
<comment type="similarity">
    <text evidence="2 6">Belongs to the Mediator complex subunit 6 family.</text>
</comment>
<dbReference type="AlphaFoldDB" id="A0AAX4P0U1"/>
<keyword evidence="3 6" id="KW-0805">Transcription regulation</keyword>
<accession>A0AAX4P0U1</accession>
<proteinExistence type="inferred from homology"/>
<keyword evidence="5 6" id="KW-0539">Nucleus</keyword>
<dbReference type="PANTHER" id="PTHR13104">
    <property type="entry name" value="MED-6-RELATED"/>
    <property type="match status" value="1"/>
</dbReference>
<feature type="region of interest" description="Disordered" evidence="7">
    <location>
        <begin position="123"/>
        <end position="144"/>
    </location>
</feature>
<sequence>MAALSLATTAFKDDGWLAHNVLSKYNVLEYFSRSPFYVPPQRVGEEYVILEEQEPHLYVVQKQRTDPRTGRTAYLAVYYVLDQTVFQAAALGDVLGARAERLLCNLRDAFGACRELYEPSEVERSSSPASARVPPAPEKAEHQRATDRLLANFFNNR</sequence>
<comment type="subunit">
    <text evidence="6">Component of the Mediator complex.</text>
</comment>
<evidence type="ECO:0000313" key="9">
    <source>
        <dbReference type="Proteomes" id="UP001472866"/>
    </source>
</evidence>
<evidence type="ECO:0000256" key="7">
    <source>
        <dbReference type="SAM" id="MobiDB-lite"/>
    </source>
</evidence>
<keyword evidence="6" id="KW-0010">Activator</keyword>